<gene>
    <name evidence="2" type="ORF">GRAN_1492</name>
</gene>
<organism evidence="2 3">
    <name type="scientific">Granulicella sibirica</name>
    <dbReference type="NCBI Taxonomy" id="2479048"/>
    <lineage>
        <taxon>Bacteria</taxon>
        <taxon>Pseudomonadati</taxon>
        <taxon>Acidobacteriota</taxon>
        <taxon>Terriglobia</taxon>
        <taxon>Terriglobales</taxon>
        <taxon>Acidobacteriaceae</taxon>
        <taxon>Granulicella</taxon>
    </lineage>
</organism>
<proteinExistence type="predicted"/>
<evidence type="ECO:0000259" key="1">
    <source>
        <dbReference type="Pfam" id="PF12697"/>
    </source>
</evidence>
<keyword evidence="3" id="KW-1185">Reference proteome</keyword>
<dbReference type="OrthoDB" id="110365at2"/>
<reference evidence="3" key="2">
    <citation type="submission" date="2019-02" db="EMBL/GenBank/DDBJ databases">
        <title>Granulicella sibirica sp. nov., a psychrotolerant acidobacterium isolated from an organic soil layer in forested tundra, West Siberia.</title>
        <authorList>
            <person name="Oshkin I.Y."/>
            <person name="Kulichevskaya I.S."/>
            <person name="Rijpstra W.I.C."/>
            <person name="Sinninghe Damste J.S."/>
            <person name="Rakitin A.L."/>
            <person name="Ravin N.V."/>
            <person name="Dedysh S.N."/>
        </authorList>
    </citation>
    <scope>NUCLEOTIDE SEQUENCE [LARGE SCALE GENOMIC DNA]</scope>
    <source>
        <strain evidence="3">AF10</strain>
    </source>
</reference>
<dbReference type="InterPro" id="IPR029058">
    <property type="entry name" value="AB_hydrolase_fold"/>
</dbReference>
<dbReference type="SUPFAM" id="SSF53474">
    <property type="entry name" value="alpha/beta-Hydrolases"/>
    <property type="match status" value="1"/>
</dbReference>
<dbReference type="AlphaFoldDB" id="A0A4Q0T5G5"/>
<feature type="domain" description="AB hydrolase-1" evidence="1">
    <location>
        <begin position="8"/>
        <end position="220"/>
    </location>
</feature>
<dbReference type="PANTHER" id="PTHR37017:SF11">
    <property type="entry name" value="ESTERASE_LIPASE_THIOESTERASE DOMAIN-CONTAINING PROTEIN"/>
    <property type="match status" value="1"/>
</dbReference>
<dbReference type="Proteomes" id="UP000289437">
    <property type="component" value="Unassembled WGS sequence"/>
</dbReference>
<dbReference type="Pfam" id="PF12697">
    <property type="entry name" value="Abhydrolase_6"/>
    <property type="match status" value="1"/>
</dbReference>
<dbReference type="InterPro" id="IPR000073">
    <property type="entry name" value="AB_hydrolase_1"/>
</dbReference>
<reference evidence="2 3" key="1">
    <citation type="submission" date="2018-11" db="EMBL/GenBank/DDBJ databases">
        <authorList>
            <person name="Mardanov A.V."/>
            <person name="Ravin N.V."/>
            <person name="Dedysh S.N."/>
        </authorList>
    </citation>
    <scope>NUCLEOTIDE SEQUENCE [LARGE SCALE GENOMIC DNA]</scope>
    <source>
        <strain evidence="2 3">AF10</strain>
    </source>
</reference>
<dbReference type="Gene3D" id="3.40.50.1820">
    <property type="entry name" value="alpha/beta hydrolase"/>
    <property type="match status" value="1"/>
</dbReference>
<evidence type="ECO:0000313" key="2">
    <source>
        <dbReference type="EMBL" id="RXH58182.1"/>
    </source>
</evidence>
<sequence length="231" mass="24696">MNKKLNIMLVHGAWADGTCWSKVVLLLQAKGYTVTAAQIPLTSLENDIDVTRRLLVDQPEPTVLVGHSYGGAVITGAATATPQVKALVYITAFGLDEGESLESLSKEGPPSPGSTAIEPDTQGFLWINRDKFHDAFAGGASDEEAAVMAAVQKPLSFEAFSGKETAPAWKTIPSWYLVCTDDRMIPPPAQTFLAKRMGATVRSVASSHCPFMSHPQDVADIILLAADSLIQ</sequence>
<evidence type="ECO:0000313" key="3">
    <source>
        <dbReference type="Proteomes" id="UP000289437"/>
    </source>
</evidence>
<dbReference type="PANTHER" id="PTHR37017">
    <property type="entry name" value="AB HYDROLASE-1 DOMAIN-CONTAINING PROTEIN-RELATED"/>
    <property type="match status" value="1"/>
</dbReference>
<protein>
    <submittedName>
        <fullName evidence="2">Putative signal peptide protein</fullName>
    </submittedName>
</protein>
<dbReference type="EMBL" id="RDSM01000001">
    <property type="protein sequence ID" value="RXH58182.1"/>
    <property type="molecule type" value="Genomic_DNA"/>
</dbReference>
<dbReference type="InterPro" id="IPR052897">
    <property type="entry name" value="Sec-Metab_Biosynth_Hydrolase"/>
</dbReference>
<comment type="caution">
    <text evidence="2">The sequence shown here is derived from an EMBL/GenBank/DDBJ whole genome shotgun (WGS) entry which is preliminary data.</text>
</comment>
<accession>A0A4Q0T5G5</accession>
<dbReference type="RefSeq" id="WP_128912217.1">
    <property type="nucleotide sequence ID" value="NZ_RDSM01000001.1"/>
</dbReference>
<name>A0A4Q0T5G5_9BACT</name>